<evidence type="ECO:0000259" key="1">
    <source>
        <dbReference type="PROSITE" id="PS51011"/>
    </source>
</evidence>
<dbReference type="EMBL" id="KQ485566">
    <property type="protein sequence ID" value="KYP31926.1"/>
    <property type="molecule type" value="Genomic_DNA"/>
</dbReference>
<dbReference type="InterPro" id="IPR045303">
    <property type="entry name" value="ARID_HMGB9-like"/>
</dbReference>
<dbReference type="InterPro" id="IPR001606">
    <property type="entry name" value="ARID_dom"/>
</dbReference>
<reference evidence="2" key="1">
    <citation type="journal article" date="2012" name="Nat. Biotechnol.">
        <title>Draft genome sequence of pigeonpea (Cajanus cajan), an orphan legume crop of resource-poor farmers.</title>
        <authorList>
            <person name="Varshney R.K."/>
            <person name="Chen W."/>
            <person name="Li Y."/>
            <person name="Bharti A.K."/>
            <person name="Saxena R.K."/>
            <person name="Schlueter J.A."/>
            <person name="Donoghue M.T."/>
            <person name="Azam S."/>
            <person name="Fan G."/>
            <person name="Whaley A.M."/>
            <person name="Farmer A.D."/>
            <person name="Sheridan J."/>
            <person name="Iwata A."/>
            <person name="Tuteja R."/>
            <person name="Penmetsa R.V."/>
            <person name="Wu W."/>
            <person name="Upadhyaya H.D."/>
            <person name="Yang S.P."/>
            <person name="Shah T."/>
            <person name="Saxena K.B."/>
            <person name="Michael T."/>
            <person name="McCombie W.R."/>
            <person name="Yang B."/>
            <person name="Zhang G."/>
            <person name="Yang H."/>
            <person name="Wang J."/>
            <person name="Spillane C."/>
            <person name="Cook D.R."/>
            <person name="May G.D."/>
            <person name="Xu X."/>
            <person name="Jackson S.A."/>
        </authorList>
    </citation>
    <scope>NUCLEOTIDE SEQUENCE [LARGE SCALE GENOMIC DNA]</scope>
</reference>
<dbReference type="OMA" id="FTEHYIR"/>
<dbReference type="AlphaFoldDB" id="A0A151QNS3"/>
<dbReference type="SMART" id="SM01014">
    <property type="entry name" value="ARID"/>
    <property type="match status" value="1"/>
</dbReference>
<evidence type="ECO:0000313" key="2">
    <source>
        <dbReference type="EMBL" id="KYP31926.1"/>
    </source>
</evidence>
<dbReference type="Gramene" id="C.cajan_46270.t">
    <property type="protein sequence ID" value="C.cajan_46270.t"/>
    <property type="gene ID" value="C.cajan_46270"/>
</dbReference>
<feature type="domain" description="ARID" evidence="1">
    <location>
        <begin position="44"/>
        <end position="135"/>
    </location>
</feature>
<accession>A0A151QNS3</accession>
<keyword evidence="3" id="KW-1185">Reference proteome</keyword>
<name>A0A151QNS3_CAJCA</name>
<dbReference type="SMART" id="SM00501">
    <property type="entry name" value="BRIGHT"/>
    <property type="match status" value="1"/>
</dbReference>
<dbReference type="GO" id="GO:0003677">
    <property type="term" value="F:DNA binding"/>
    <property type="evidence" value="ECO:0007669"/>
    <property type="project" value="InterPro"/>
</dbReference>
<dbReference type="Gene3D" id="1.10.150.60">
    <property type="entry name" value="ARID DNA-binding domain"/>
    <property type="match status" value="1"/>
</dbReference>
<dbReference type="PANTHER" id="PTHR46691">
    <property type="entry name" value="HIGH MOBILITY GROUP B PROTEIN 9"/>
    <property type="match status" value="1"/>
</dbReference>
<dbReference type="CDD" id="cd16872">
    <property type="entry name" value="ARID_HMGB9-like"/>
    <property type="match status" value="1"/>
</dbReference>
<dbReference type="PANTHER" id="PTHR46691:SF6">
    <property type="entry name" value="HIGH MOBILITY GROUP B PROTEIN 10-RELATED"/>
    <property type="match status" value="1"/>
</dbReference>
<dbReference type="STRING" id="3821.A0A151QNS3"/>
<dbReference type="SUPFAM" id="SSF46774">
    <property type="entry name" value="ARID-like"/>
    <property type="match status" value="1"/>
</dbReference>
<dbReference type="PROSITE" id="PS51011">
    <property type="entry name" value="ARID"/>
    <property type="match status" value="1"/>
</dbReference>
<proteinExistence type="predicted"/>
<gene>
    <name evidence="2" type="ORF">KK1_047521</name>
</gene>
<protein>
    <submittedName>
        <fullName evidence="2">AT-rich interactive domain-containing protein 2</fullName>
    </submittedName>
</protein>
<sequence>MTNNPNPGDSDSTNCFHSQLQYQSSTVRPTTPYPAPTAQYQDIVHDATLFWEKLQDFHGSFGTKFKVATIGGKSLDLHRLFVEVTTRGGIEKVIYDRNWKEVIQVFNFSDTITSASFMVRKSYLSMLYHFEQVYYFGRQGIPPPIPNLMIRGQSGHSYCSTSIPEVAAVNDSPDQGSPVEANDVVVSGSIDEKFDGGYVVTMTLGSEQMKGVLFHVPNNVSKRRHI</sequence>
<organism evidence="2 3">
    <name type="scientific">Cajanus cajan</name>
    <name type="common">Pigeon pea</name>
    <name type="synonym">Cajanus indicus</name>
    <dbReference type="NCBI Taxonomy" id="3821"/>
    <lineage>
        <taxon>Eukaryota</taxon>
        <taxon>Viridiplantae</taxon>
        <taxon>Streptophyta</taxon>
        <taxon>Embryophyta</taxon>
        <taxon>Tracheophyta</taxon>
        <taxon>Spermatophyta</taxon>
        <taxon>Magnoliopsida</taxon>
        <taxon>eudicotyledons</taxon>
        <taxon>Gunneridae</taxon>
        <taxon>Pentapetalae</taxon>
        <taxon>rosids</taxon>
        <taxon>fabids</taxon>
        <taxon>Fabales</taxon>
        <taxon>Fabaceae</taxon>
        <taxon>Papilionoideae</taxon>
        <taxon>50 kb inversion clade</taxon>
        <taxon>NPAAA clade</taxon>
        <taxon>indigoferoid/millettioid clade</taxon>
        <taxon>Phaseoleae</taxon>
        <taxon>Cajanus</taxon>
    </lineage>
</organism>
<dbReference type="InterPro" id="IPR036431">
    <property type="entry name" value="ARID_dom_sf"/>
</dbReference>
<dbReference type="Pfam" id="PF01388">
    <property type="entry name" value="ARID"/>
    <property type="match status" value="1"/>
</dbReference>
<evidence type="ECO:0000313" key="3">
    <source>
        <dbReference type="Proteomes" id="UP000075243"/>
    </source>
</evidence>
<dbReference type="Proteomes" id="UP000075243">
    <property type="component" value="Unassembled WGS sequence"/>
</dbReference>